<dbReference type="EMBL" id="JH767176">
    <property type="protein sequence ID" value="EQC30337.1"/>
    <property type="molecule type" value="Genomic_DNA"/>
</dbReference>
<protein>
    <recommendedName>
        <fullName evidence="9">Survival motor neuron Tudor domain-containing protein</fullName>
    </recommendedName>
</protein>
<comment type="subcellular location">
    <subcellularLocation>
        <location evidence="1">Nucleus</location>
    </subcellularLocation>
</comment>
<dbReference type="CDD" id="cd22852">
    <property type="entry name" value="SMN_C"/>
    <property type="match status" value="1"/>
</dbReference>
<keyword evidence="8" id="KW-1185">Reference proteome</keyword>
<dbReference type="STRING" id="1156394.T0RK63"/>
<evidence type="ECO:0000256" key="1">
    <source>
        <dbReference type="ARBA" id="ARBA00004123"/>
    </source>
</evidence>
<reference evidence="7 8" key="1">
    <citation type="submission" date="2012-04" db="EMBL/GenBank/DDBJ databases">
        <title>The Genome Sequence of Saprolegnia declina VS20.</title>
        <authorList>
            <consortium name="The Broad Institute Genome Sequencing Platform"/>
            <person name="Russ C."/>
            <person name="Nusbaum C."/>
            <person name="Tyler B."/>
            <person name="van West P."/>
            <person name="Dieguez-Uribeondo J."/>
            <person name="de Bruijn I."/>
            <person name="Tripathy S."/>
            <person name="Jiang R."/>
            <person name="Young S.K."/>
            <person name="Zeng Q."/>
            <person name="Gargeya S."/>
            <person name="Fitzgerald M."/>
            <person name="Haas B."/>
            <person name="Abouelleil A."/>
            <person name="Alvarado L."/>
            <person name="Arachchi H.M."/>
            <person name="Berlin A."/>
            <person name="Chapman S.B."/>
            <person name="Goldberg J."/>
            <person name="Griggs A."/>
            <person name="Gujja S."/>
            <person name="Hansen M."/>
            <person name="Howarth C."/>
            <person name="Imamovic A."/>
            <person name="Larimer J."/>
            <person name="McCowen C."/>
            <person name="Montmayeur A."/>
            <person name="Murphy C."/>
            <person name="Neiman D."/>
            <person name="Pearson M."/>
            <person name="Priest M."/>
            <person name="Roberts A."/>
            <person name="Saif S."/>
            <person name="Shea T."/>
            <person name="Sisk P."/>
            <person name="Sykes S."/>
            <person name="Wortman J."/>
            <person name="Nusbaum C."/>
            <person name="Birren B."/>
        </authorList>
    </citation>
    <scope>NUCLEOTIDE SEQUENCE [LARGE SCALE GENOMIC DNA]</scope>
    <source>
        <strain evidence="7 8">VS20</strain>
    </source>
</reference>
<evidence type="ECO:0000313" key="7">
    <source>
        <dbReference type="EMBL" id="EQC30337.1"/>
    </source>
</evidence>
<accession>T0RK63</accession>
<feature type="compositionally biased region" description="Basic residues" evidence="6">
    <location>
        <begin position="23"/>
        <end position="32"/>
    </location>
</feature>
<dbReference type="Proteomes" id="UP000030762">
    <property type="component" value="Unassembled WGS sequence"/>
</dbReference>
<dbReference type="PANTHER" id="PTHR39267:SF1">
    <property type="entry name" value="SURVIVAL MOTOR NEURON PROTEIN"/>
    <property type="match status" value="1"/>
</dbReference>
<gene>
    <name evidence="7" type="ORF">SDRG_11914</name>
</gene>
<evidence type="ECO:0000256" key="6">
    <source>
        <dbReference type="SAM" id="MobiDB-lite"/>
    </source>
</evidence>
<sequence>MADDEQWDDLAIMKAFDAAVNKRKAKPAKHAPRAASHAPTHASATPHTHALSPPKSPAVSHRSVPMHTPPHATGSSFQAHQSTFPPEAAYYHSHGYDTPSHAAFPAHNYPPLTPPHAAYPSPHAAYSQPTPRSNEQYADAYARAYAHAMAQGASPSFAPHPAPTCPYGCQQQHGGLPGMPGLAPAPPMVQDDDLSKLLLSWYQSGYYAGRYKAMQESKASFFRR</sequence>
<dbReference type="GeneID" id="19952641"/>
<dbReference type="AlphaFoldDB" id="T0RK63"/>
<dbReference type="PANTHER" id="PTHR39267">
    <property type="entry name" value="SURVIVAL MOTOR NEURON-LIKE PROTEIN 1"/>
    <property type="match status" value="1"/>
</dbReference>
<dbReference type="RefSeq" id="XP_008616190.1">
    <property type="nucleotide sequence ID" value="XM_008617968.1"/>
</dbReference>
<evidence type="ECO:0000256" key="4">
    <source>
        <dbReference type="ARBA" id="ARBA00023187"/>
    </source>
</evidence>
<dbReference type="Pfam" id="PF20635">
    <property type="entry name" value="SMN_YG-box"/>
    <property type="match status" value="1"/>
</dbReference>
<evidence type="ECO:0000256" key="5">
    <source>
        <dbReference type="ARBA" id="ARBA00023242"/>
    </source>
</evidence>
<organism evidence="7 8">
    <name type="scientific">Saprolegnia diclina (strain VS20)</name>
    <dbReference type="NCBI Taxonomy" id="1156394"/>
    <lineage>
        <taxon>Eukaryota</taxon>
        <taxon>Sar</taxon>
        <taxon>Stramenopiles</taxon>
        <taxon>Oomycota</taxon>
        <taxon>Saprolegniomycetes</taxon>
        <taxon>Saprolegniales</taxon>
        <taxon>Saprolegniaceae</taxon>
        <taxon>Saprolegnia</taxon>
    </lineage>
</organism>
<evidence type="ECO:0008006" key="9">
    <source>
        <dbReference type="Google" id="ProtNLM"/>
    </source>
</evidence>
<evidence type="ECO:0000313" key="8">
    <source>
        <dbReference type="Proteomes" id="UP000030762"/>
    </source>
</evidence>
<dbReference type="OrthoDB" id="197400at2759"/>
<keyword evidence="5" id="KW-0539">Nucleus</keyword>
<dbReference type="OMA" id="IMKAFDA"/>
<dbReference type="InterPro" id="IPR047313">
    <property type="entry name" value="SMN_C"/>
</dbReference>
<feature type="region of interest" description="Disordered" evidence="6">
    <location>
        <begin position="23"/>
        <end position="79"/>
    </location>
</feature>
<dbReference type="GO" id="GO:0005634">
    <property type="term" value="C:nucleus"/>
    <property type="evidence" value="ECO:0007669"/>
    <property type="project" value="UniProtKB-SubCell"/>
</dbReference>
<dbReference type="InParanoid" id="T0RK63"/>
<proteinExistence type="inferred from homology"/>
<dbReference type="eggNOG" id="ENOG502SCVZ">
    <property type="taxonomic scope" value="Eukaryota"/>
</dbReference>
<dbReference type="VEuPathDB" id="FungiDB:SDRG_11914"/>
<keyword evidence="4" id="KW-0508">mRNA splicing</keyword>
<dbReference type="GO" id="GO:0008380">
    <property type="term" value="P:RNA splicing"/>
    <property type="evidence" value="ECO:0007669"/>
    <property type="project" value="UniProtKB-KW"/>
</dbReference>
<keyword evidence="3" id="KW-0507">mRNA processing</keyword>
<evidence type="ECO:0000256" key="3">
    <source>
        <dbReference type="ARBA" id="ARBA00022664"/>
    </source>
</evidence>
<evidence type="ECO:0000256" key="2">
    <source>
        <dbReference type="ARBA" id="ARBA00005371"/>
    </source>
</evidence>
<dbReference type="GO" id="GO:0006397">
    <property type="term" value="P:mRNA processing"/>
    <property type="evidence" value="ECO:0007669"/>
    <property type="project" value="UniProtKB-KW"/>
</dbReference>
<dbReference type="InterPro" id="IPR040424">
    <property type="entry name" value="Smn1"/>
</dbReference>
<comment type="similarity">
    <text evidence="2">Belongs to the SMN family.</text>
</comment>
<feature type="compositionally biased region" description="Low complexity" evidence="6">
    <location>
        <begin position="33"/>
        <end position="52"/>
    </location>
</feature>
<name>T0RK63_SAPDV</name>